<keyword evidence="3" id="KW-0378">Hydrolase</keyword>
<dbReference type="Pfam" id="PF01321">
    <property type="entry name" value="Creatinase_N"/>
    <property type="match status" value="1"/>
</dbReference>
<dbReference type="Gene3D" id="3.40.350.10">
    <property type="entry name" value="Creatinase/prolidase N-terminal domain"/>
    <property type="match status" value="1"/>
</dbReference>
<dbReference type="CDD" id="cd01092">
    <property type="entry name" value="APP-like"/>
    <property type="match status" value="1"/>
</dbReference>
<dbReference type="Proteomes" id="UP000198619">
    <property type="component" value="Unassembled WGS sequence"/>
</dbReference>
<dbReference type="SUPFAM" id="SSF55920">
    <property type="entry name" value="Creatinase/aminopeptidase"/>
    <property type="match status" value="1"/>
</dbReference>
<dbReference type="InterPro" id="IPR000994">
    <property type="entry name" value="Pept_M24"/>
</dbReference>
<dbReference type="STRING" id="84698.SAMN04488528_10166"/>
<feature type="domain" description="Peptidase M24" evidence="1">
    <location>
        <begin position="140"/>
        <end position="341"/>
    </location>
</feature>
<dbReference type="Gene3D" id="3.90.230.10">
    <property type="entry name" value="Creatinase/methionine aminopeptidase superfamily"/>
    <property type="match status" value="1"/>
</dbReference>
<dbReference type="Pfam" id="PF00557">
    <property type="entry name" value="Peptidase_M24"/>
    <property type="match status" value="1"/>
</dbReference>
<protein>
    <submittedName>
        <fullName evidence="3">Xaa-Pro aminopeptidase</fullName>
    </submittedName>
</protein>
<gene>
    <name evidence="3" type="ORF">SAMN04488528_10166</name>
</gene>
<keyword evidence="4" id="KW-1185">Reference proteome</keyword>
<dbReference type="SUPFAM" id="SSF53092">
    <property type="entry name" value="Creatinase/prolidase N-terminal domain"/>
    <property type="match status" value="1"/>
</dbReference>
<dbReference type="RefSeq" id="WP_090041390.1">
    <property type="nucleotide sequence ID" value="NZ_FOKI01000016.1"/>
</dbReference>
<dbReference type="InterPro" id="IPR050659">
    <property type="entry name" value="Peptidase_M24B"/>
</dbReference>
<dbReference type="InterPro" id="IPR036005">
    <property type="entry name" value="Creatinase/aminopeptidase-like"/>
</dbReference>
<dbReference type="EMBL" id="FOKI01000016">
    <property type="protein sequence ID" value="SFB18051.1"/>
    <property type="molecule type" value="Genomic_DNA"/>
</dbReference>
<evidence type="ECO:0000259" key="2">
    <source>
        <dbReference type="Pfam" id="PF01321"/>
    </source>
</evidence>
<dbReference type="InterPro" id="IPR000587">
    <property type="entry name" value="Creatinase_N"/>
</dbReference>
<evidence type="ECO:0000259" key="1">
    <source>
        <dbReference type="Pfam" id="PF00557"/>
    </source>
</evidence>
<keyword evidence="3" id="KW-0645">Protease</keyword>
<keyword evidence="3" id="KW-0031">Aminopeptidase</keyword>
<evidence type="ECO:0000313" key="4">
    <source>
        <dbReference type="Proteomes" id="UP000198619"/>
    </source>
</evidence>
<accession>A0A1I0YXP9</accession>
<reference evidence="3 4" key="1">
    <citation type="submission" date="2016-10" db="EMBL/GenBank/DDBJ databases">
        <authorList>
            <person name="de Groot N.N."/>
        </authorList>
    </citation>
    <scope>NUCLEOTIDE SEQUENCE [LARGE SCALE GENOMIC DNA]</scope>
    <source>
        <strain evidence="3 4">DSM 12271</strain>
    </source>
</reference>
<name>A0A1I0YXP9_9CLOT</name>
<dbReference type="AlphaFoldDB" id="A0A1I0YXP9"/>
<proteinExistence type="predicted"/>
<feature type="domain" description="Creatinase N-terminal" evidence="2">
    <location>
        <begin position="3"/>
        <end position="133"/>
    </location>
</feature>
<organism evidence="3 4">
    <name type="scientific">Clostridium frigidicarnis</name>
    <dbReference type="NCBI Taxonomy" id="84698"/>
    <lineage>
        <taxon>Bacteria</taxon>
        <taxon>Bacillati</taxon>
        <taxon>Bacillota</taxon>
        <taxon>Clostridia</taxon>
        <taxon>Eubacteriales</taxon>
        <taxon>Clostridiaceae</taxon>
        <taxon>Clostridium</taxon>
    </lineage>
</organism>
<dbReference type="InterPro" id="IPR029149">
    <property type="entry name" value="Creatin/AminoP/Spt16_N"/>
</dbReference>
<sequence length="358" mass="40401">MDRIKELLEKLKEQKLEGIFLTKESNVNYISNFSDEAAFALICEKGNFLITDGRFTELAESLCKGFTIVNWHKFDRNLQKAVAIVCKENEINKLGFEKTHMTFDVYKKLENEAKSLDIELIPTEGLVEELRYIKDSEEIENLRKACKIADKALEELLPYIKPGISENDLAAKLEYYMKVNGAQSIGFETILISGSKTSLPHGKPNNKVIENGDFVTIDFGALYNGYISDMTRTFVVGQPSEEQIKVYNLVKDAQEVGLNSLKPGICSKVPDDNIREIIKEYEKFYYPGIGHGVGRELHEQPFLGNYGTKIIEAGCVITVEPGLYIPGWGGVRIEDTVLVKEEGIEILTHFSKDLIILK</sequence>
<dbReference type="PANTHER" id="PTHR46112:SF3">
    <property type="entry name" value="AMINOPEPTIDASE YPDF"/>
    <property type="match status" value="1"/>
</dbReference>
<evidence type="ECO:0000313" key="3">
    <source>
        <dbReference type="EMBL" id="SFB18051.1"/>
    </source>
</evidence>
<dbReference type="PANTHER" id="PTHR46112">
    <property type="entry name" value="AMINOPEPTIDASE"/>
    <property type="match status" value="1"/>
</dbReference>
<dbReference type="GO" id="GO:0004177">
    <property type="term" value="F:aminopeptidase activity"/>
    <property type="evidence" value="ECO:0007669"/>
    <property type="project" value="UniProtKB-KW"/>
</dbReference>
<dbReference type="OrthoDB" id="9806388at2"/>